<dbReference type="RefSeq" id="WP_080523403.1">
    <property type="nucleotide sequence ID" value="NZ_LPUF01000002.1"/>
</dbReference>
<organism evidence="1 2">
    <name type="scientific">Methyloprofundus sedimenti</name>
    <dbReference type="NCBI Taxonomy" id="1420851"/>
    <lineage>
        <taxon>Bacteria</taxon>
        <taxon>Pseudomonadati</taxon>
        <taxon>Pseudomonadota</taxon>
        <taxon>Gammaproteobacteria</taxon>
        <taxon>Methylococcales</taxon>
        <taxon>Methylococcaceae</taxon>
        <taxon>Methyloprofundus</taxon>
    </lineage>
</organism>
<dbReference type="STRING" id="1420851.AU255_12955"/>
<proteinExistence type="predicted"/>
<gene>
    <name evidence="1" type="ORF">AU255_12955</name>
</gene>
<accession>A0A1V8M3B0</accession>
<evidence type="ECO:0000313" key="2">
    <source>
        <dbReference type="Proteomes" id="UP000191980"/>
    </source>
</evidence>
<comment type="caution">
    <text evidence="1">The sequence shown here is derived from an EMBL/GenBank/DDBJ whole genome shotgun (WGS) entry which is preliminary data.</text>
</comment>
<dbReference type="OrthoDB" id="9801773at2"/>
<dbReference type="Gene3D" id="3.30.530.20">
    <property type="match status" value="1"/>
</dbReference>
<evidence type="ECO:0000313" key="1">
    <source>
        <dbReference type="EMBL" id="OQK16022.1"/>
    </source>
</evidence>
<evidence type="ECO:0008006" key="3">
    <source>
        <dbReference type="Google" id="ProtNLM"/>
    </source>
</evidence>
<dbReference type="AlphaFoldDB" id="A0A1V8M3B0"/>
<protein>
    <recommendedName>
        <fullName evidence="3">Ligand-binding SRPBCC domain-containing protein</fullName>
    </recommendedName>
</protein>
<dbReference type="InterPro" id="IPR023393">
    <property type="entry name" value="START-like_dom_sf"/>
</dbReference>
<reference evidence="1 2" key="1">
    <citation type="submission" date="2015-12" db="EMBL/GenBank/DDBJ databases">
        <authorList>
            <person name="Shamseldin A."/>
            <person name="Moawad H."/>
            <person name="Abd El-Rahim W.M."/>
            <person name="Sadowsky M.J."/>
        </authorList>
    </citation>
    <scope>NUCLEOTIDE SEQUENCE [LARGE SCALE GENOMIC DNA]</scope>
    <source>
        <strain evidence="1 2">WF1</strain>
    </source>
</reference>
<dbReference type="Proteomes" id="UP000191980">
    <property type="component" value="Unassembled WGS sequence"/>
</dbReference>
<name>A0A1V8M3B0_9GAMM</name>
<dbReference type="SUPFAM" id="SSF55961">
    <property type="entry name" value="Bet v1-like"/>
    <property type="match status" value="1"/>
</dbReference>
<sequence length="162" mass="19154">MKIYQLHYQQVLKMSRNEAWRFFSSPQHLNTITPDFFTITPTSTVPEEIYSGLMIAYTMQAVFSWPMAWLSEISHCASGHYFIYEQRIGPFKFWSHEVRLTEQEKGIMLEDIVFYSMPFGLFGSLCHKLMIADKLADIFITRRNYLEQRWGVSELNVDSMNQ</sequence>
<dbReference type="EMBL" id="LPUF01000002">
    <property type="protein sequence ID" value="OQK16022.1"/>
    <property type="molecule type" value="Genomic_DNA"/>
</dbReference>
<dbReference type="CDD" id="cd07820">
    <property type="entry name" value="SRPBCC_3"/>
    <property type="match status" value="1"/>
</dbReference>
<keyword evidence="2" id="KW-1185">Reference proteome</keyword>